<keyword evidence="4 7" id="KW-0812">Transmembrane</keyword>
<dbReference type="Proteomes" id="UP000228781">
    <property type="component" value="Unassembled WGS sequence"/>
</dbReference>
<feature type="transmembrane region" description="Helical" evidence="7">
    <location>
        <begin position="137"/>
        <end position="156"/>
    </location>
</feature>
<dbReference type="EMBL" id="PFSK01000030">
    <property type="protein sequence ID" value="PJC22597.1"/>
    <property type="molecule type" value="Genomic_DNA"/>
</dbReference>
<feature type="domain" description="Prepilin type IV endopeptidase peptidase" evidence="8">
    <location>
        <begin position="119"/>
        <end position="226"/>
    </location>
</feature>
<evidence type="ECO:0000256" key="3">
    <source>
        <dbReference type="ARBA" id="ARBA00022475"/>
    </source>
</evidence>
<keyword evidence="5 7" id="KW-1133">Transmembrane helix</keyword>
<feature type="domain" description="Prepilin peptidase A24 N-terminal" evidence="9">
    <location>
        <begin position="15"/>
        <end position="95"/>
    </location>
</feature>
<name>A0A2M8EIN4_UNCKA</name>
<evidence type="ECO:0000313" key="10">
    <source>
        <dbReference type="EMBL" id="PJC22597.1"/>
    </source>
</evidence>
<dbReference type="Pfam" id="PF01478">
    <property type="entry name" value="Peptidase_A24"/>
    <property type="match status" value="1"/>
</dbReference>
<feature type="transmembrane region" description="Helical" evidence="7">
    <location>
        <begin position="108"/>
        <end position="130"/>
    </location>
</feature>
<dbReference type="InterPro" id="IPR010627">
    <property type="entry name" value="Prepilin_pept_A24_N"/>
</dbReference>
<evidence type="ECO:0000256" key="7">
    <source>
        <dbReference type="SAM" id="Phobius"/>
    </source>
</evidence>
<feature type="transmembrane region" description="Helical" evidence="7">
    <location>
        <begin position="76"/>
        <end position="96"/>
    </location>
</feature>
<dbReference type="InterPro" id="IPR050882">
    <property type="entry name" value="Prepilin_peptidase/N-MTase"/>
</dbReference>
<evidence type="ECO:0000256" key="5">
    <source>
        <dbReference type="ARBA" id="ARBA00022989"/>
    </source>
</evidence>
<keyword evidence="6 7" id="KW-0472">Membrane</keyword>
<evidence type="ECO:0000259" key="9">
    <source>
        <dbReference type="Pfam" id="PF06750"/>
    </source>
</evidence>
<dbReference type="AlphaFoldDB" id="A0A2M8EIN4"/>
<evidence type="ECO:0000256" key="6">
    <source>
        <dbReference type="ARBA" id="ARBA00023136"/>
    </source>
</evidence>
<feature type="transmembrane region" description="Helical" evidence="7">
    <location>
        <begin position="168"/>
        <end position="185"/>
    </location>
</feature>
<dbReference type="GO" id="GO:0006465">
    <property type="term" value="P:signal peptide processing"/>
    <property type="evidence" value="ECO:0007669"/>
    <property type="project" value="TreeGrafter"/>
</dbReference>
<dbReference type="Gene3D" id="1.20.120.1220">
    <property type="match status" value="1"/>
</dbReference>
<evidence type="ECO:0000256" key="4">
    <source>
        <dbReference type="ARBA" id="ARBA00022692"/>
    </source>
</evidence>
<evidence type="ECO:0000259" key="8">
    <source>
        <dbReference type="Pfam" id="PF01478"/>
    </source>
</evidence>
<gene>
    <name evidence="10" type="ORF">CO059_02155</name>
</gene>
<reference evidence="11" key="1">
    <citation type="submission" date="2017-09" db="EMBL/GenBank/DDBJ databases">
        <title>Depth-based differentiation of microbial function through sediment-hosted aquifers and enrichment of novel symbionts in the deep terrestrial subsurface.</title>
        <authorList>
            <person name="Probst A.J."/>
            <person name="Ladd B."/>
            <person name="Jarett J.K."/>
            <person name="Geller-Mcgrath D.E."/>
            <person name="Sieber C.M.K."/>
            <person name="Emerson J.B."/>
            <person name="Anantharaman K."/>
            <person name="Thomas B.C."/>
            <person name="Malmstrom R."/>
            <person name="Stieglmeier M."/>
            <person name="Klingl A."/>
            <person name="Woyke T."/>
            <person name="Ryan C.M."/>
            <person name="Banfield J.F."/>
        </authorList>
    </citation>
    <scope>NUCLEOTIDE SEQUENCE [LARGE SCALE GENOMIC DNA]</scope>
</reference>
<keyword evidence="3" id="KW-1003">Cell membrane</keyword>
<evidence type="ECO:0000256" key="1">
    <source>
        <dbReference type="ARBA" id="ARBA00004651"/>
    </source>
</evidence>
<dbReference type="PANTHER" id="PTHR30487">
    <property type="entry name" value="TYPE 4 PREPILIN-LIKE PROTEINS LEADER PEPTIDE-PROCESSING ENZYME"/>
    <property type="match status" value="1"/>
</dbReference>
<dbReference type="PANTHER" id="PTHR30487:SF0">
    <property type="entry name" value="PREPILIN LEADER PEPTIDASE_N-METHYLTRANSFERASE-RELATED"/>
    <property type="match status" value="1"/>
</dbReference>
<sequence length="270" mass="29374">MMPVLLLLSFLFLFIIGIAVGSFLNVVSRRLLRGESVRGRSHCESCGTTLSGIDLIPLLSFLLLRGRCRFCGARLSWQYPLVELGTGLLFAALYAVSSQEPLASSSFITYHLSLITLLIASSSLIVIFITDLLKQRVFDQVVLVGILAALLYRVSLNSLNPRGLAADLGLAAGVFVFFWFLRWVTKGRGMGEGDPPVGFLTTLLVGFPQGLVMLFLAFVFGAVVGLILVFTGQKKLGDQIPFGPFLVAAVFASIFFGESVLSWYLRPLGI</sequence>
<evidence type="ECO:0000313" key="11">
    <source>
        <dbReference type="Proteomes" id="UP000228781"/>
    </source>
</evidence>
<feature type="transmembrane region" description="Helical" evidence="7">
    <location>
        <begin position="242"/>
        <end position="265"/>
    </location>
</feature>
<dbReference type="Pfam" id="PF06750">
    <property type="entry name" value="A24_N_bact"/>
    <property type="match status" value="1"/>
</dbReference>
<protein>
    <submittedName>
        <fullName evidence="10">Prepilin peptidase</fullName>
    </submittedName>
</protein>
<comment type="caution">
    <text evidence="10">The sequence shown here is derived from an EMBL/GenBank/DDBJ whole genome shotgun (WGS) entry which is preliminary data.</text>
</comment>
<accession>A0A2M8EIN4</accession>
<evidence type="ECO:0000256" key="2">
    <source>
        <dbReference type="ARBA" id="ARBA00005801"/>
    </source>
</evidence>
<comment type="subcellular location">
    <subcellularLocation>
        <location evidence="1">Cell membrane</location>
        <topology evidence="1">Multi-pass membrane protein</topology>
    </subcellularLocation>
</comment>
<feature type="transmembrane region" description="Helical" evidence="7">
    <location>
        <begin position="197"/>
        <end position="230"/>
    </location>
</feature>
<proteinExistence type="inferred from homology"/>
<organism evidence="10 11">
    <name type="scientific">candidate division WWE3 bacterium CG_4_9_14_0_2_um_filter_48_10</name>
    <dbReference type="NCBI Taxonomy" id="1975078"/>
    <lineage>
        <taxon>Bacteria</taxon>
        <taxon>Katanobacteria</taxon>
    </lineage>
</organism>
<dbReference type="GO" id="GO:0004190">
    <property type="term" value="F:aspartic-type endopeptidase activity"/>
    <property type="evidence" value="ECO:0007669"/>
    <property type="project" value="InterPro"/>
</dbReference>
<dbReference type="InterPro" id="IPR000045">
    <property type="entry name" value="Prepilin_IV_endopep_pep"/>
</dbReference>
<dbReference type="GO" id="GO:0005886">
    <property type="term" value="C:plasma membrane"/>
    <property type="evidence" value="ECO:0007669"/>
    <property type="project" value="UniProtKB-SubCell"/>
</dbReference>
<comment type="similarity">
    <text evidence="2">Belongs to the peptidase A24 family.</text>
</comment>